<dbReference type="Gene3D" id="3.30.70.1230">
    <property type="entry name" value="Nucleotide cyclase"/>
    <property type="match status" value="1"/>
</dbReference>
<dbReference type="AlphaFoldDB" id="A0A2S5TGT2"/>
<keyword evidence="4" id="KW-1185">Reference proteome</keyword>
<dbReference type="InterPro" id="IPR001054">
    <property type="entry name" value="A/G_cyclase"/>
</dbReference>
<dbReference type="Pfam" id="PF00211">
    <property type="entry name" value="Guanylate_cyc"/>
    <property type="match status" value="1"/>
</dbReference>
<dbReference type="PROSITE" id="PS50125">
    <property type="entry name" value="GUANYLATE_CYCLASE_2"/>
    <property type="match status" value="1"/>
</dbReference>
<dbReference type="CDD" id="cd07302">
    <property type="entry name" value="CHD"/>
    <property type="match status" value="1"/>
</dbReference>
<reference evidence="3 4" key="1">
    <citation type="submission" date="2018-02" db="EMBL/GenBank/DDBJ databases">
        <title>Genome sequencing of Solimonas sp. HR-BB.</title>
        <authorList>
            <person name="Lee Y."/>
            <person name="Jeon C.O."/>
        </authorList>
    </citation>
    <scope>NUCLEOTIDE SEQUENCE [LARGE SCALE GENOMIC DNA]</scope>
    <source>
        <strain evidence="3 4">HR-BB</strain>
    </source>
</reference>
<keyword evidence="1" id="KW-0812">Transmembrane</keyword>
<feature type="domain" description="Guanylate cyclase" evidence="2">
    <location>
        <begin position="220"/>
        <end position="334"/>
    </location>
</feature>
<dbReference type="RefSeq" id="WP_104230050.1">
    <property type="nucleotide sequence ID" value="NZ_PSNW01000004.1"/>
</dbReference>
<sequence length="392" mass="41718">MSRDFALPLCRLLAAWCGLQGMQQLARLPAAPSLSVLPGTGLWLLAAVALWSLAPRLLPPAGVKRNAGMERRQGQLLFLAASLLLLADALAVAGGLLLRAWLGPPPQLEEWAPLALACLLQAVAGVALLLLARPLLDRVAPEAPPGAVLDTRLPRALGELIGSVGVAGLNKLTELALTLKDEAEGHAIRAVKSSMDAVIAAVQGKRPDFADAISADGTVTIAFSDMEGFSAMTERLGDQAAHEVIKFHNQVVRKELQRENGKEVELQGDGFLLAFADPAAALRCAASIQRAFARHNGRQRGEPIRVRIGLHAGTPIQEGDRFFGITVILAARIAAQACGGEVLTSSALHERCAGDPDFRFGEPREAELKGLAGRHRMHPLLWEQRTDTARSG</sequence>
<dbReference type="Proteomes" id="UP000238220">
    <property type="component" value="Unassembled WGS sequence"/>
</dbReference>
<evidence type="ECO:0000313" key="3">
    <source>
        <dbReference type="EMBL" id="PPE74162.1"/>
    </source>
</evidence>
<feature type="transmembrane region" description="Helical" evidence="1">
    <location>
        <begin position="76"/>
        <end position="102"/>
    </location>
</feature>
<feature type="transmembrane region" description="Helical" evidence="1">
    <location>
        <begin position="114"/>
        <end position="132"/>
    </location>
</feature>
<organism evidence="3 4">
    <name type="scientific">Solimonas fluminis</name>
    <dbReference type="NCBI Taxonomy" id="2086571"/>
    <lineage>
        <taxon>Bacteria</taxon>
        <taxon>Pseudomonadati</taxon>
        <taxon>Pseudomonadota</taxon>
        <taxon>Gammaproteobacteria</taxon>
        <taxon>Nevskiales</taxon>
        <taxon>Nevskiaceae</taxon>
        <taxon>Solimonas</taxon>
    </lineage>
</organism>
<protein>
    <recommendedName>
        <fullName evidence="2">Guanylate cyclase domain-containing protein</fullName>
    </recommendedName>
</protein>
<evidence type="ECO:0000313" key="4">
    <source>
        <dbReference type="Proteomes" id="UP000238220"/>
    </source>
</evidence>
<accession>A0A2S5TGT2</accession>
<dbReference type="EMBL" id="PSNW01000004">
    <property type="protein sequence ID" value="PPE74162.1"/>
    <property type="molecule type" value="Genomic_DNA"/>
</dbReference>
<dbReference type="GO" id="GO:0035556">
    <property type="term" value="P:intracellular signal transduction"/>
    <property type="evidence" value="ECO:0007669"/>
    <property type="project" value="InterPro"/>
</dbReference>
<dbReference type="OrthoDB" id="24024at2"/>
<dbReference type="SUPFAM" id="SSF55073">
    <property type="entry name" value="Nucleotide cyclase"/>
    <property type="match status" value="1"/>
</dbReference>
<gene>
    <name evidence="3" type="ORF">C3942_08995</name>
</gene>
<dbReference type="PANTHER" id="PTHR43081">
    <property type="entry name" value="ADENYLATE CYCLASE, TERMINAL-DIFFERENTIATION SPECIFIC-RELATED"/>
    <property type="match status" value="1"/>
</dbReference>
<comment type="caution">
    <text evidence="3">The sequence shown here is derived from an EMBL/GenBank/DDBJ whole genome shotgun (WGS) entry which is preliminary data.</text>
</comment>
<dbReference type="PANTHER" id="PTHR43081:SF1">
    <property type="entry name" value="ADENYLATE CYCLASE, TERMINAL-DIFFERENTIATION SPECIFIC"/>
    <property type="match status" value="1"/>
</dbReference>
<dbReference type="SMART" id="SM00044">
    <property type="entry name" value="CYCc"/>
    <property type="match status" value="1"/>
</dbReference>
<feature type="transmembrane region" description="Helical" evidence="1">
    <location>
        <begin position="37"/>
        <end position="55"/>
    </location>
</feature>
<evidence type="ECO:0000256" key="1">
    <source>
        <dbReference type="SAM" id="Phobius"/>
    </source>
</evidence>
<keyword evidence="1" id="KW-1133">Transmembrane helix</keyword>
<dbReference type="GO" id="GO:0009190">
    <property type="term" value="P:cyclic nucleotide biosynthetic process"/>
    <property type="evidence" value="ECO:0007669"/>
    <property type="project" value="InterPro"/>
</dbReference>
<dbReference type="GO" id="GO:0004016">
    <property type="term" value="F:adenylate cyclase activity"/>
    <property type="evidence" value="ECO:0007669"/>
    <property type="project" value="UniProtKB-ARBA"/>
</dbReference>
<name>A0A2S5TGT2_9GAMM</name>
<evidence type="ECO:0000259" key="2">
    <source>
        <dbReference type="PROSITE" id="PS50125"/>
    </source>
</evidence>
<dbReference type="InterPro" id="IPR029787">
    <property type="entry name" value="Nucleotide_cyclase"/>
</dbReference>
<proteinExistence type="predicted"/>
<keyword evidence="1" id="KW-0472">Membrane</keyword>
<dbReference type="InterPro" id="IPR050697">
    <property type="entry name" value="Adenylyl/Guanylyl_Cyclase_3/4"/>
</dbReference>